<reference evidence="1" key="1">
    <citation type="submission" date="2018-05" db="EMBL/GenBank/DDBJ databases">
        <authorList>
            <person name="Lanie J.A."/>
            <person name="Ng W.-L."/>
            <person name="Kazmierczak K.M."/>
            <person name="Andrzejewski T.M."/>
            <person name="Davidsen T.M."/>
            <person name="Wayne K.J."/>
            <person name="Tettelin H."/>
            <person name="Glass J.I."/>
            <person name="Rusch D."/>
            <person name="Podicherti R."/>
            <person name="Tsui H.-C.T."/>
            <person name="Winkler M.E."/>
        </authorList>
    </citation>
    <scope>NUCLEOTIDE SEQUENCE</scope>
</reference>
<protein>
    <submittedName>
        <fullName evidence="1">Uncharacterized protein</fullName>
    </submittedName>
</protein>
<sequence length="101" mass="11776">VVLGLLWCNVGNAGLNEPGTDQQCFDLFEKKKVFKKNFAEHVDKDNFVFVVYTSCRGDYKDWEWGWSRGVNVKDLHGSAYDKCLFYINPTNEKAKKEEKKF</sequence>
<proteinExistence type="predicted"/>
<name>A0A382LAF5_9ZZZZ</name>
<accession>A0A382LAF5</accession>
<feature type="non-terminal residue" evidence="1">
    <location>
        <position position="1"/>
    </location>
</feature>
<gene>
    <name evidence="1" type="ORF">METZ01_LOCUS284921</name>
</gene>
<organism evidence="1">
    <name type="scientific">marine metagenome</name>
    <dbReference type="NCBI Taxonomy" id="408172"/>
    <lineage>
        <taxon>unclassified sequences</taxon>
        <taxon>metagenomes</taxon>
        <taxon>ecological metagenomes</taxon>
    </lineage>
</organism>
<evidence type="ECO:0000313" key="1">
    <source>
        <dbReference type="EMBL" id="SVC32067.1"/>
    </source>
</evidence>
<feature type="non-terminal residue" evidence="1">
    <location>
        <position position="101"/>
    </location>
</feature>
<dbReference type="AlphaFoldDB" id="A0A382LAF5"/>
<dbReference type="EMBL" id="UINC01084960">
    <property type="protein sequence ID" value="SVC32067.1"/>
    <property type="molecule type" value="Genomic_DNA"/>
</dbReference>